<proteinExistence type="inferred from homology"/>
<dbReference type="RefSeq" id="WP_072792903.1">
    <property type="nucleotide sequence ID" value="NZ_FQWM01000003.1"/>
</dbReference>
<dbReference type="InterPro" id="IPR000172">
    <property type="entry name" value="GMC_OxRdtase_N"/>
</dbReference>
<keyword evidence="10" id="KW-1185">Reference proteome</keyword>
<evidence type="ECO:0000256" key="4">
    <source>
        <dbReference type="ARBA" id="ARBA00022827"/>
    </source>
</evidence>
<dbReference type="GO" id="GO:0016614">
    <property type="term" value="F:oxidoreductase activity, acting on CH-OH group of donors"/>
    <property type="evidence" value="ECO:0007669"/>
    <property type="project" value="InterPro"/>
</dbReference>
<dbReference type="PANTHER" id="PTHR11552:SF147">
    <property type="entry name" value="CHOLINE DEHYDROGENASE, MITOCHONDRIAL"/>
    <property type="match status" value="1"/>
</dbReference>
<sequence length="543" mass="59618">MTKTYDHIVIGGGSAGCVATSHLVEAGGKNVLLLEAGHHHRHPLLDMPPGVFKLLKNGSKFFKTHESVPQEHLGGRRSEIPQGNVLGGGSSVNGQAYVRGRPADYDEWNDILRGNNDAVSWAWEDVLPHFKTLEGNRKFNDDLHGADGKLVVSDPGYIDDMARWFVQALQAQGEPFNPDFNGKNQRGVGYFQFTYNQGQRISAAYAFIEPLMRAKDPRLTVQLNAQVQRILIEDGRAVGVEYKDKSGTVQTARTNGEVILSSGALITPKILMLSGIGPAEHLKEHGIDVVADLPGVGENLQDHPDVAIVARANGPYGYWKQDRGWNMIRNGIEFKLFKRGKITTTGLEAATFVNPTDPEAPPTHEAYCIPIMYLDDEKLKEVGDGYGVSIQIVLLKPYSRGDVKLASANPDDMPLVSPNFLKDERDLDAMVTGLRYFRQTMETSPLADKVQEIVAPHPSKFTDDGLRDHCREFVKTNYHPAGTAKMGADGDRMAVLDSRMRVRGIEGLRVCDMSAVPEIPAGNTNAPAMMLGHRCAEMVLGTL</sequence>
<evidence type="ECO:0000313" key="10">
    <source>
        <dbReference type="Proteomes" id="UP000184211"/>
    </source>
</evidence>
<dbReference type="PROSITE" id="PS00623">
    <property type="entry name" value="GMC_OXRED_1"/>
    <property type="match status" value="1"/>
</dbReference>
<feature type="domain" description="Glucose-methanol-choline oxidoreductase N-terminal" evidence="8">
    <location>
        <begin position="263"/>
        <end position="277"/>
    </location>
</feature>
<keyword evidence="3 6" id="KW-0285">Flavoprotein</keyword>
<dbReference type="STRING" id="870908.SAMN04488044_2009"/>
<dbReference type="SUPFAM" id="SSF54373">
    <property type="entry name" value="FAD-linked reductases, C-terminal domain"/>
    <property type="match status" value="1"/>
</dbReference>
<feature type="domain" description="Glucose-methanol-choline oxidoreductase N-terminal" evidence="7">
    <location>
        <begin position="83"/>
        <end position="106"/>
    </location>
</feature>
<name>A0A1M5QIU4_9RHOB</name>
<keyword evidence="4 5" id="KW-0274">FAD</keyword>
<feature type="binding site" evidence="5">
    <location>
        <position position="85"/>
    </location>
    <ligand>
        <name>FAD</name>
        <dbReference type="ChEBI" id="CHEBI:57692"/>
    </ligand>
</feature>
<dbReference type="Gene3D" id="3.50.50.60">
    <property type="entry name" value="FAD/NAD(P)-binding domain"/>
    <property type="match status" value="1"/>
</dbReference>
<evidence type="ECO:0000259" key="8">
    <source>
        <dbReference type="PROSITE" id="PS00624"/>
    </source>
</evidence>
<dbReference type="InterPro" id="IPR012132">
    <property type="entry name" value="GMC_OxRdtase"/>
</dbReference>
<gene>
    <name evidence="9" type="ORF">SAMN04488044_2009</name>
</gene>
<accession>A0A1M5QIU4</accession>
<feature type="binding site" evidence="5">
    <location>
        <position position="227"/>
    </location>
    <ligand>
        <name>FAD</name>
        <dbReference type="ChEBI" id="CHEBI:57692"/>
    </ligand>
</feature>
<dbReference type="Pfam" id="PF00732">
    <property type="entry name" value="GMC_oxred_N"/>
    <property type="match status" value="1"/>
</dbReference>
<evidence type="ECO:0000256" key="1">
    <source>
        <dbReference type="ARBA" id="ARBA00001974"/>
    </source>
</evidence>
<evidence type="ECO:0000256" key="6">
    <source>
        <dbReference type="RuleBase" id="RU003968"/>
    </source>
</evidence>
<dbReference type="OrthoDB" id="9785276at2"/>
<protein>
    <submittedName>
        <fullName evidence="9">Choline dehydrogenase</fullName>
    </submittedName>
</protein>
<dbReference type="InterPro" id="IPR007867">
    <property type="entry name" value="GMC_OxRtase_C"/>
</dbReference>
<dbReference type="GO" id="GO:0050660">
    <property type="term" value="F:flavin adenine dinucleotide binding"/>
    <property type="evidence" value="ECO:0007669"/>
    <property type="project" value="InterPro"/>
</dbReference>
<evidence type="ECO:0000256" key="2">
    <source>
        <dbReference type="ARBA" id="ARBA00010790"/>
    </source>
</evidence>
<comment type="cofactor">
    <cofactor evidence="1 5">
        <name>FAD</name>
        <dbReference type="ChEBI" id="CHEBI:57692"/>
    </cofactor>
</comment>
<evidence type="ECO:0000259" key="7">
    <source>
        <dbReference type="PROSITE" id="PS00623"/>
    </source>
</evidence>
<dbReference type="Proteomes" id="UP000184211">
    <property type="component" value="Unassembled WGS sequence"/>
</dbReference>
<dbReference type="InterPro" id="IPR036188">
    <property type="entry name" value="FAD/NAD-bd_sf"/>
</dbReference>
<dbReference type="SUPFAM" id="SSF51905">
    <property type="entry name" value="FAD/NAD(P)-binding domain"/>
    <property type="match status" value="1"/>
</dbReference>
<dbReference type="PIRSF" id="PIRSF000137">
    <property type="entry name" value="Alcohol_oxidase"/>
    <property type="match status" value="1"/>
</dbReference>
<dbReference type="Gene3D" id="3.30.560.10">
    <property type="entry name" value="Glucose Oxidase, domain 3"/>
    <property type="match status" value="1"/>
</dbReference>
<dbReference type="PANTHER" id="PTHR11552">
    <property type="entry name" value="GLUCOSE-METHANOL-CHOLINE GMC OXIDOREDUCTASE"/>
    <property type="match status" value="1"/>
</dbReference>
<dbReference type="Pfam" id="PF05199">
    <property type="entry name" value="GMC_oxred_C"/>
    <property type="match status" value="1"/>
</dbReference>
<dbReference type="PROSITE" id="PS00624">
    <property type="entry name" value="GMC_OXRED_2"/>
    <property type="match status" value="1"/>
</dbReference>
<comment type="similarity">
    <text evidence="2 6">Belongs to the GMC oxidoreductase family.</text>
</comment>
<evidence type="ECO:0000256" key="5">
    <source>
        <dbReference type="PIRSR" id="PIRSR000137-2"/>
    </source>
</evidence>
<evidence type="ECO:0000313" key="9">
    <source>
        <dbReference type="EMBL" id="SHH13709.1"/>
    </source>
</evidence>
<dbReference type="AlphaFoldDB" id="A0A1M5QIU4"/>
<dbReference type="PROSITE" id="PS51257">
    <property type="entry name" value="PROKAR_LIPOPROTEIN"/>
    <property type="match status" value="1"/>
</dbReference>
<evidence type="ECO:0000256" key="3">
    <source>
        <dbReference type="ARBA" id="ARBA00022630"/>
    </source>
</evidence>
<dbReference type="EMBL" id="FQWM01000003">
    <property type="protein sequence ID" value="SHH13709.1"/>
    <property type="molecule type" value="Genomic_DNA"/>
</dbReference>
<reference evidence="10" key="1">
    <citation type="submission" date="2016-11" db="EMBL/GenBank/DDBJ databases">
        <authorList>
            <person name="Varghese N."/>
            <person name="Submissions S."/>
        </authorList>
    </citation>
    <scope>NUCLEOTIDE SEQUENCE [LARGE SCALE GENOMIC DNA]</scope>
    <source>
        <strain evidence="10">DSM 28223</strain>
    </source>
</reference>
<organism evidence="9 10">
    <name type="scientific">Cognatishimia maritima</name>
    <dbReference type="NCBI Taxonomy" id="870908"/>
    <lineage>
        <taxon>Bacteria</taxon>
        <taxon>Pseudomonadati</taxon>
        <taxon>Pseudomonadota</taxon>
        <taxon>Alphaproteobacteria</taxon>
        <taxon>Rhodobacterales</taxon>
        <taxon>Paracoccaceae</taxon>
        <taxon>Cognatishimia</taxon>
    </lineage>
</organism>